<dbReference type="EMBL" id="CP023976">
    <property type="protein sequence ID" value="ATM24667.1"/>
    <property type="molecule type" value="Genomic_DNA"/>
</dbReference>
<dbReference type="OrthoDB" id="4335738at2"/>
<reference evidence="1 2" key="1">
    <citation type="submission" date="2017-10" db="EMBL/GenBank/DDBJ databases">
        <title>Streptomyces alboflavus Genome sequencing and assembly.</title>
        <authorList>
            <person name="Wang Y."/>
            <person name="Du B."/>
            <person name="Ding Y."/>
            <person name="Liu H."/>
            <person name="Hou Q."/>
            <person name="Liu K."/>
            <person name="Wang C."/>
            <person name="Yao L."/>
        </authorList>
    </citation>
    <scope>NUCLEOTIDE SEQUENCE [LARGE SCALE GENOMIC DNA]</scope>
    <source>
        <strain evidence="1 2">MDJK44</strain>
        <plasmid evidence="2">Plasmid pmdjk44.1</plasmid>
    </source>
</reference>
<dbReference type="Proteomes" id="UP000195880">
    <property type="component" value="Plasmid pMDJK44.1"/>
</dbReference>
<sequence>MPKHPKPVLMTQRDPAFYPTIGPFLASRAVHKALGGVPWDDATKTWIVLRTADGTVLGFCGVNQLARRTDLESLYTVPGHEEAAGQLVRTAVKEFGHDRDLHATVRHEIAHHHEAAGFHEVKTTANFSTLVRPATIRT</sequence>
<name>A0A291W428_9ACTN</name>
<evidence type="ECO:0008006" key="3">
    <source>
        <dbReference type="Google" id="ProtNLM"/>
    </source>
</evidence>
<protein>
    <recommendedName>
        <fullName evidence="3">N-acetyltransferase domain-containing protein</fullName>
    </recommendedName>
</protein>
<geneLocation type="plasmid" evidence="2">
    <name>pmdjk44.1</name>
</geneLocation>
<accession>A0A291W428</accession>
<evidence type="ECO:0000313" key="2">
    <source>
        <dbReference type="Proteomes" id="UP000195880"/>
    </source>
</evidence>
<dbReference type="AlphaFoldDB" id="A0A291W428"/>
<dbReference type="RefSeq" id="WP_100112489.1">
    <property type="nucleotide sequence ID" value="NZ_CP023976.1"/>
</dbReference>
<dbReference type="KEGG" id="salf:SMD44_p10168"/>
<organism evidence="1 2">
    <name type="scientific">Streptomyces alboflavus</name>
    <dbReference type="NCBI Taxonomy" id="67267"/>
    <lineage>
        <taxon>Bacteria</taxon>
        <taxon>Bacillati</taxon>
        <taxon>Actinomycetota</taxon>
        <taxon>Actinomycetes</taxon>
        <taxon>Kitasatosporales</taxon>
        <taxon>Streptomycetaceae</taxon>
        <taxon>Streptomyces</taxon>
    </lineage>
</organism>
<gene>
    <name evidence="1" type="ORF">SMD44_p10168</name>
</gene>
<evidence type="ECO:0000313" key="1">
    <source>
        <dbReference type="EMBL" id="ATM24667.1"/>
    </source>
</evidence>
<keyword evidence="1" id="KW-0614">Plasmid</keyword>
<proteinExistence type="predicted"/>
<keyword evidence="2" id="KW-1185">Reference proteome</keyword>